<reference evidence="2 3" key="1">
    <citation type="submission" date="2013-12" db="EMBL/GenBank/DDBJ databases">
        <title>Draft genome of the parsitic nematode Ancylostoma duodenale.</title>
        <authorList>
            <person name="Mitreva M."/>
        </authorList>
    </citation>
    <scope>NUCLEOTIDE SEQUENCE [LARGE SCALE GENOMIC DNA]</scope>
    <source>
        <strain evidence="2 3">Zhejiang</strain>
    </source>
</reference>
<dbReference type="Pfam" id="PF16507">
    <property type="entry name" value="HEAT_PSME4_mid"/>
    <property type="match status" value="1"/>
</dbReference>
<feature type="domain" description="Proteasome activator Blm10 middle HEAT repeats region" evidence="1">
    <location>
        <begin position="9"/>
        <end position="145"/>
    </location>
</feature>
<keyword evidence="3" id="KW-1185">Reference proteome</keyword>
<evidence type="ECO:0000313" key="3">
    <source>
        <dbReference type="Proteomes" id="UP000054047"/>
    </source>
</evidence>
<dbReference type="Proteomes" id="UP000054047">
    <property type="component" value="Unassembled WGS sequence"/>
</dbReference>
<organism evidence="2 3">
    <name type="scientific">Ancylostoma duodenale</name>
    <dbReference type="NCBI Taxonomy" id="51022"/>
    <lineage>
        <taxon>Eukaryota</taxon>
        <taxon>Metazoa</taxon>
        <taxon>Ecdysozoa</taxon>
        <taxon>Nematoda</taxon>
        <taxon>Chromadorea</taxon>
        <taxon>Rhabditida</taxon>
        <taxon>Rhabditina</taxon>
        <taxon>Rhabditomorpha</taxon>
        <taxon>Strongyloidea</taxon>
        <taxon>Ancylostomatidae</taxon>
        <taxon>Ancylostomatinae</taxon>
        <taxon>Ancylostoma</taxon>
    </lineage>
</organism>
<evidence type="ECO:0000313" key="2">
    <source>
        <dbReference type="EMBL" id="KIH65603.1"/>
    </source>
</evidence>
<name>A0A0C2D7H8_9BILA</name>
<dbReference type="EMBL" id="KN727473">
    <property type="protein sequence ID" value="KIH65603.1"/>
    <property type="molecule type" value="Genomic_DNA"/>
</dbReference>
<dbReference type="GO" id="GO:0005634">
    <property type="term" value="C:nucleus"/>
    <property type="evidence" value="ECO:0007669"/>
    <property type="project" value="TreeGrafter"/>
</dbReference>
<dbReference type="GO" id="GO:0070628">
    <property type="term" value="F:proteasome binding"/>
    <property type="evidence" value="ECO:0007669"/>
    <property type="project" value="InterPro"/>
</dbReference>
<proteinExistence type="predicted"/>
<dbReference type="InterPro" id="IPR035309">
    <property type="entry name" value="PSME4"/>
</dbReference>
<protein>
    <recommendedName>
        <fullName evidence="1">Proteasome activator Blm10 middle HEAT repeats region domain-containing protein</fullName>
    </recommendedName>
</protein>
<accession>A0A0C2D7H8</accession>
<dbReference type="InterPro" id="IPR032430">
    <property type="entry name" value="Blm10_mid"/>
</dbReference>
<sequence length="469" mass="53763">MVETEMMNAEELDASASWFVSLAASLLGTTSENYIQHKGICIEMIHLLVSCTSKVAYNSGAVGLWNSLYTLSRVYPENTDYRNRKLSRPLHEWVPLREWARLYRLEDVKMAWNVPNEKGKAVIQELLKKFFFPVMDMVRTTHVDRETMKKSFTIMSAVLTGGATCFSLPPSPLFQCPNSMLPWFNANIPNSAVFKLDMRHPSGKNVREMLADLIEETINRAETSERDLSQVLVTICSMLHYLIHTNYIDSSELASAVETQSEIFTYMTDPVHKMYPIYVYESMAYVCHMVRAAAQTELFLVFAEYTLAREAVLDNLIAALTSENTNKAKIRGALNVISKSKLAVSSSTPARIKLWRSLLEMKDVDVPSILEVYEEIGTQIGQMQKPALKHHKCKTLTEFCEKMFTKLQKAGEWSKFKSQNSIELTRKMQEQKRKNNKKAILLGNTIFCEIIDEIVWMHKGRRIDLAYFR</sequence>
<gene>
    <name evidence="2" type="ORF">ANCDUO_04073</name>
</gene>
<dbReference type="OrthoDB" id="5863012at2759"/>
<dbReference type="PANTHER" id="PTHR32170:SF3">
    <property type="entry name" value="PROTEASOME ACTIVATOR COMPLEX SUBUNIT 4"/>
    <property type="match status" value="1"/>
</dbReference>
<dbReference type="AlphaFoldDB" id="A0A0C2D7H8"/>
<dbReference type="GO" id="GO:0010499">
    <property type="term" value="P:proteasomal ubiquitin-independent protein catabolic process"/>
    <property type="evidence" value="ECO:0007669"/>
    <property type="project" value="TreeGrafter"/>
</dbReference>
<dbReference type="GO" id="GO:0005829">
    <property type="term" value="C:cytosol"/>
    <property type="evidence" value="ECO:0007669"/>
    <property type="project" value="TreeGrafter"/>
</dbReference>
<dbReference type="GO" id="GO:0016504">
    <property type="term" value="F:peptidase activator activity"/>
    <property type="evidence" value="ECO:0007669"/>
    <property type="project" value="InterPro"/>
</dbReference>
<evidence type="ECO:0000259" key="1">
    <source>
        <dbReference type="Pfam" id="PF16507"/>
    </source>
</evidence>
<dbReference type="PANTHER" id="PTHR32170">
    <property type="entry name" value="PROTEASOME ACTIVATOR COMPLEX SUBUNIT 4"/>
    <property type="match status" value="1"/>
</dbReference>